<sequence>MAPHNIYVSYKRDTRYLVYWLLHVSNGIVKSSAALKDEPPKGLNTTGQITVSGLLSMSELIAQHGEPVPSVIYRLFQSIIQARTTIYSAFQQLFGSKSDPEVQRNNATHKHFLDTLTKSFNILGGKAWESNKNAQARVHEQEEDINQIIFGNRFGALKIEEQEGNSSDEDDGFKVTEQSSAPQKAVAKKTSARGKKRKKSKKPKKPKKPKKGKAPSNVKEPSLDDVPFESIKIIESQGGLITNYLIAVYSAVKEWADLRLYIQGMWKDVAYDGLNSAMAGAVSNVAITMVK</sequence>
<evidence type="ECO:0000259" key="2">
    <source>
        <dbReference type="Pfam" id="PF20253"/>
    </source>
</evidence>
<comment type="caution">
    <text evidence="3">The sequence shown here is derived from an EMBL/GenBank/DDBJ whole genome shotgun (WGS) entry which is preliminary data.</text>
</comment>
<feature type="compositionally biased region" description="Basic residues" evidence="1">
    <location>
        <begin position="186"/>
        <end position="213"/>
    </location>
</feature>
<dbReference type="EMBL" id="JAZAVJ010000054">
    <property type="protein sequence ID" value="KAK7417729.1"/>
    <property type="molecule type" value="Genomic_DNA"/>
</dbReference>
<accession>A0ABR1H9C2</accession>
<evidence type="ECO:0000256" key="1">
    <source>
        <dbReference type="SAM" id="MobiDB-lite"/>
    </source>
</evidence>
<protein>
    <recommendedName>
        <fullName evidence="2">DUF6604 domain-containing protein</fullName>
    </recommendedName>
</protein>
<feature type="compositionally biased region" description="Acidic residues" evidence="1">
    <location>
        <begin position="162"/>
        <end position="171"/>
    </location>
</feature>
<name>A0ABR1H9C2_9HYPO</name>
<feature type="domain" description="DUF6604" evidence="2">
    <location>
        <begin position="9"/>
        <end position="291"/>
    </location>
</feature>
<proteinExistence type="predicted"/>
<gene>
    <name evidence="3" type="ORF">QQX98_004385</name>
</gene>
<dbReference type="InterPro" id="IPR046539">
    <property type="entry name" value="DUF6604"/>
</dbReference>
<dbReference type="PANTHER" id="PTHR38795">
    <property type="entry name" value="DUF6604 DOMAIN-CONTAINING PROTEIN"/>
    <property type="match status" value="1"/>
</dbReference>
<reference evidence="3 4" key="1">
    <citation type="journal article" date="2025" name="Microbiol. Resour. Announc.">
        <title>Draft genome sequences for Neonectria magnoliae and Neonectria punicea, canker pathogens of Liriodendron tulipifera and Acer saccharum in West Virginia.</title>
        <authorList>
            <person name="Petronek H.M."/>
            <person name="Kasson M.T."/>
            <person name="Metheny A.M."/>
            <person name="Stauder C.M."/>
            <person name="Lovett B."/>
            <person name="Lynch S.C."/>
            <person name="Garnas J.R."/>
            <person name="Kasson L.R."/>
            <person name="Stajich J.E."/>
        </authorList>
    </citation>
    <scope>NUCLEOTIDE SEQUENCE [LARGE SCALE GENOMIC DNA]</scope>
    <source>
        <strain evidence="3 4">NRRL 64653</strain>
    </source>
</reference>
<dbReference type="Pfam" id="PF20253">
    <property type="entry name" value="DUF6604"/>
    <property type="match status" value="1"/>
</dbReference>
<evidence type="ECO:0000313" key="3">
    <source>
        <dbReference type="EMBL" id="KAK7417729.1"/>
    </source>
</evidence>
<evidence type="ECO:0000313" key="4">
    <source>
        <dbReference type="Proteomes" id="UP001498476"/>
    </source>
</evidence>
<feature type="region of interest" description="Disordered" evidence="1">
    <location>
        <begin position="162"/>
        <end position="221"/>
    </location>
</feature>
<keyword evidence="4" id="KW-1185">Reference proteome</keyword>
<dbReference type="Proteomes" id="UP001498476">
    <property type="component" value="Unassembled WGS sequence"/>
</dbReference>
<dbReference type="PANTHER" id="PTHR38795:SF1">
    <property type="entry name" value="DUF6604 DOMAIN-CONTAINING PROTEIN"/>
    <property type="match status" value="1"/>
</dbReference>
<organism evidence="3 4">
    <name type="scientific">Neonectria punicea</name>
    <dbReference type="NCBI Taxonomy" id="979145"/>
    <lineage>
        <taxon>Eukaryota</taxon>
        <taxon>Fungi</taxon>
        <taxon>Dikarya</taxon>
        <taxon>Ascomycota</taxon>
        <taxon>Pezizomycotina</taxon>
        <taxon>Sordariomycetes</taxon>
        <taxon>Hypocreomycetidae</taxon>
        <taxon>Hypocreales</taxon>
        <taxon>Nectriaceae</taxon>
        <taxon>Neonectria</taxon>
    </lineage>
</organism>